<dbReference type="GO" id="GO:0009252">
    <property type="term" value="P:peptidoglycan biosynthetic process"/>
    <property type="evidence" value="ECO:0007669"/>
    <property type="project" value="UniProtKB-UniRule"/>
</dbReference>
<dbReference type="InterPro" id="IPR003524">
    <property type="entry name" value="PNAcMuramoyl-5peptid_Trfase"/>
</dbReference>
<dbReference type="AlphaFoldDB" id="A0AAE9I7Q0"/>
<accession>A0AAE9I7Q0</accession>
<dbReference type="KEGG" id="bhb:M9394_02300"/>
<dbReference type="HAMAP" id="MF_00038">
    <property type="entry name" value="MraY"/>
    <property type="match status" value="1"/>
</dbReference>
<protein>
    <recommendedName>
        <fullName evidence="12 13">Phospho-N-acetylmuramoyl-pentapeptide-transferase</fullName>
        <ecNumber evidence="12 13">2.7.8.13</ecNumber>
    </recommendedName>
    <alternativeName>
        <fullName evidence="12">UDP-MurNAc-pentapeptide phosphotransferase</fullName>
    </alternativeName>
</protein>
<keyword evidence="10 12" id="KW-0131">Cell cycle</keyword>
<dbReference type="PANTHER" id="PTHR22926:SF5">
    <property type="entry name" value="PHOSPHO-N-ACETYLMURAMOYL-PENTAPEPTIDE-TRANSFERASE HOMOLOG"/>
    <property type="match status" value="1"/>
</dbReference>
<feature type="binding site" evidence="14">
    <location>
        <position position="268"/>
    </location>
    <ligand>
        <name>Mg(2+)</name>
        <dbReference type="ChEBI" id="CHEBI:18420"/>
    </ligand>
</feature>
<dbReference type="GO" id="GO:0051301">
    <property type="term" value="P:cell division"/>
    <property type="evidence" value="ECO:0007669"/>
    <property type="project" value="UniProtKB-KW"/>
</dbReference>
<comment type="subcellular location">
    <subcellularLocation>
        <location evidence="12">Cell membrane</location>
        <topology evidence="12">Multi-pass membrane protein</topology>
    </subcellularLocation>
    <subcellularLocation>
        <location evidence="1">Membrane</location>
        <topology evidence="1">Multi-pass membrane protein</topology>
    </subcellularLocation>
</comment>
<dbReference type="RefSeq" id="WP_250249862.1">
    <property type="nucleotide sequence ID" value="NZ_CP097751.1"/>
</dbReference>
<feature type="transmembrane region" description="Helical" evidence="12">
    <location>
        <begin position="233"/>
        <end position="257"/>
    </location>
</feature>
<evidence type="ECO:0000256" key="14">
    <source>
        <dbReference type="PIRSR" id="PIRSR600715-1"/>
    </source>
</evidence>
<comment type="cofactor">
    <cofactor evidence="12 14">
        <name>Mg(2+)</name>
        <dbReference type="ChEBI" id="CHEBI:18420"/>
    </cofactor>
</comment>
<feature type="transmembrane region" description="Helical" evidence="12">
    <location>
        <begin position="74"/>
        <end position="91"/>
    </location>
</feature>
<feature type="transmembrane region" description="Helical" evidence="12">
    <location>
        <begin position="98"/>
        <end position="115"/>
    </location>
</feature>
<feature type="transmembrane region" description="Helical" evidence="12">
    <location>
        <begin position="263"/>
        <end position="285"/>
    </location>
</feature>
<keyword evidence="12 14" id="KW-0479">Metal-binding</keyword>
<evidence type="ECO:0000256" key="12">
    <source>
        <dbReference type="HAMAP-Rule" id="MF_00038"/>
    </source>
</evidence>
<organism evidence="15 16">
    <name type="scientific">Candidatus Blochmanniella camponoti</name>
    <dbReference type="NCBI Taxonomy" id="108080"/>
    <lineage>
        <taxon>Bacteria</taxon>
        <taxon>Pseudomonadati</taxon>
        <taxon>Pseudomonadota</taxon>
        <taxon>Gammaproteobacteria</taxon>
        <taxon>Enterobacterales</taxon>
        <taxon>Enterobacteriaceae</taxon>
        <taxon>ant endosymbionts</taxon>
        <taxon>Candidatus Blochmanniella</taxon>
    </lineage>
</organism>
<keyword evidence="5 12" id="KW-0812">Transmembrane</keyword>
<comment type="pathway">
    <text evidence="12">Cell wall biogenesis; peptidoglycan biosynthesis.</text>
</comment>
<dbReference type="Pfam" id="PF00953">
    <property type="entry name" value="Glycos_transf_4"/>
    <property type="match status" value="1"/>
</dbReference>
<keyword evidence="8 12" id="KW-1133">Transmembrane helix</keyword>
<evidence type="ECO:0000256" key="3">
    <source>
        <dbReference type="ARBA" id="ARBA00022618"/>
    </source>
</evidence>
<name>A0AAE9I7Q0_9ENTR</name>
<dbReference type="CDD" id="cd06852">
    <property type="entry name" value="GT_MraY"/>
    <property type="match status" value="1"/>
</dbReference>
<dbReference type="GO" id="GO:0071555">
    <property type="term" value="P:cell wall organization"/>
    <property type="evidence" value="ECO:0007669"/>
    <property type="project" value="UniProtKB-KW"/>
</dbReference>
<evidence type="ECO:0000256" key="6">
    <source>
        <dbReference type="ARBA" id="ARBA00022960"/>
    </source>
</evidence>
<dbReference type="Proteomes" id="UP001056323">
    <property type="component" value="Chromosome"/>
</dbReference>
<dbReference type="NCBIfam" id="TIGR00445">
    <property type="entry name" value="mraY"/>
    <property type="match status" value="1"/>
</dbReference>
<evidence type="ECO:0000256" key="7">
    <source>
        <dbReference type="ARBA" id="ARBA00022984"/>
    </source>
</evidence>
<gene>
    <name evidence="12 15" type="primary">mraY</name>
    <name evidence="15" type="ORF">M9394_02300</name>
</gene>
<dbReference type="InterPro" id="IPR018480">
    <property type="entry name" value="PNAcMuramoyl-5peptid_Trfase_CS"/>
</dbReference>
<evidence type="ECO:0000313" key="15">
    <source>
        <dbReference type="EMBL" id="URJ27379.1"/>
    </source>
</evidence>
<evidence type="ECO:0000256" key="8">
    <source>
        <dbReference type="ARBA" id="ARBA00022989"/>
    </source>
</evidence>
<proteinExistence type="inferred from homology"/>
<keyword evidence="12" id="KW-1003">Cell membrane</keyword>
<sequence length="362" mass="40760">MLFWLTENVLALYSSRFNIVYHLNFRAIISFLSALFISLGIGHYVITWFHNLCFFQIVRYDGPKSHTQKQSTPTMGGIVMILSIAISVMMCADLSNIYVWYVSFILITYGILGLIDDLLKIKRKSSAGLSVLHKYFWQSLIALTLVIIIFMSDRSPTSTQLIVPFFKNFMPQLGIWYIFLAYFVVVGTSNSVNLSDGLDGLAIMPIIFIAAGLAVVAWISNDIHFASHLNIPYIYFSGELIIICSAIIGAGLGFLWFNTYPAQIFMGDVGSLSLGGTLGIIAVLLRQECLLLIMGGMFVIETLSVILQIIYFKLFGQRIFKMAPIHHHFELKGCPEPRIIVRFWIISLMLVVVGLITLKIRQ</sequence>
<evidence type="ECO:0000256" key="11">
    <source>
        <dbReference type="ARBA" id="ARBA00023316"/>
    </source>
</evidence>
<evidence type="ECO:0000256" key="4">
    <source>
        <dbReference type="ARBA" id="ARBA00022679"/>
    </source>
</evidence>
<comment type="catalytic activity">
    <reaction evidence="12">
        <text>UDP-N-acetyl-alpha-D-muramoyl-L-alanyl-gamma-D-glutamyl-meso-2,6-diaminopimeloyl-D-alanyl-D-alanine + di-trans,octa-cis-undecaprenyl phosphate = di-trans,octa-cis-undecaprenyl diphospho-N-acetyl-alpha-D-muramoyl-L-alanyl-D-glutamyl-meso-2,6-diaminopimeloyl-D-alanyl-D-alanine + UMP</text>
        <dbReference type="Rhea" id="RHEA:28386"/>
        <dbReference type="ChEBI" id="CHEBI:57865"/>
        <dbReference type="ChEBI" id="CHEBI:60392"/>
        <dbReference type="ChEBI" id="CHEBI:61386"/>
        <dbReference type="ChEBI" id="CHEBI:61387"/>
        <dbReference type="EC" id="2.7.8.13"/>
    </reaction>
</comment>
<feature type="binding site" evidence="14">
    <location>
        <position position="193"/>
    </location>
    <ligand>
        <name>Mg(2+)</name>
        <dbReference type="ChEBI" id="CHEBI:18420"/>
    </ligand>
</feature>
<feature type="transmembrane region" description="Helical" evidence="12">
    <location>
        <begin position="290"/>
        <end position="312"/>
    </location>
</feature>
<feature type="transmembrane region" description="Helical" evidence="12">
    <location>
        <begin position="173"/>
        <end position="194"/>
    </location>
</feature>
<comment type="similarity">
    <text evidence="2 12">Belongs to the glycosyltransferase 4 family. MraY subfamily.</text>
</comment>
<evidence type="ECO:0000313" key="16">
    <source>
        <dbReference type="Proteomes" id="UP001056323"/>
    </source>
</evidence>
<dbReference type="GO" id="GO:0005886">
    <property type="term" value="C:plasma membrane"/>
    <property type="evidence" value="ECO:0007669"/>
    <property type="project" value="UniProtKB-SubCell"/>
</dbReference>
<dbReference type="InterPro" id="IPR000715">
    <property type="entry name" value="Glycosyl_transferase_4"/>
</dbReference>
<evidence type="ECO:0000256" key="5">
    <source>
        <dbReference type="ARBA" id="ARBA00022692"/>
    </source>
</evidence>
<dbReference type="PROSITE" id="PS01348">
    <property type="entry name" value="MRAY_2"/>
    <property type="match status" value="1"/>
</dbReference>
<feature type="transmembrane region" description="Helical" evidence="12">
    <location>
        <begin position="339"/>
        <end position="358"/>
    </location>
</feature>
<evidence type="ECO:0000256" key="2">
    <source>
        <dbReference type="ARBA" id="ARBA00005583"/>
    </source>
</evidence>
<feature type="transmembrane region" description="Helical" evidence="12">
    <location>
        <begin position="135"/>
        <end position="152"/>
    </location>
</feature>
<dbReference type="EC" id="2.7.8.13" evidence="12 13"/>
<dbReference type="GO" id="GO:0008360">
    <property type="term" value="P:regulation of cell shape"/>
    <property type="evidence" value="ECO:0007669"/>
    <property type="project" value="UniProtKB-KW"/>
</dbReference>
<keyword evidence="6 12" id="KW-0133">Cell shape</keyword>
<keyword evidence="7 12" id="KW-0573">Peptidoglycan synthesis</keyword>
<evidence type="ECO:0000256" key="13">
    <source>
        <dbReference type="NCBIfam" id="TIGR00445"/>
    </source>
</evidence>
<dbReference type="EMBL" id="CP097751">
    <property type="protein sequence ID" value="URJ27379.1"/>
    <property type="molecule type" value="Genomic_DNA"/>
</dbReference>
<keyword evidence="11 12" id="KW-0961">Cell wall biogenesis/degradation</keyword>
<dbReference type="PANTHER" id="PTHR22926">
    <property type="entry name" value="PHOSPHO-N-ACETYLMURAMOYL-PENTAPEPTIDE-TRANSFERASE"/>
    <property type="match status" value="1"/>
</dbReference>
<evidence type="ECO:0000256" key="9">
    <source>
        <dbReference type="ARBA" id="ARBA00023136"/>
    </source>
</evidence>
<dbReference type="PROSITE" id="PS01347">
    <property type="entry name" value="MRAY_1"/>
    <property type="match status" value="1"/>
</dbReference>
<reference evidence="15" key="1">
    <citation type="submission" date="2022-05" db="EMBL/GenBank/DDBJ databases">
        <title>Impact of host demography and evolutionary history on endosymbiont molecular evolution: a test in carpenter ants (Genus Camponotus) and their Blochmannia endosymbionts.</title>
        <authorList>
            <person name="Manthey J.D."/>
            <person name="Giron J.C."/>
            <person name="Hruska J.P."/>
        </authorList>
    </citation>
    <scope>NUCLEOTIDE SEQUENCE</scope>
    <source>
        <strain evidence="15">C-049</strain>
    </source>
</reference>
<dbReference type="GO" id="GO:0008963">
    <property type="term" value="F:phospho-N-acetylmuramoyl-pentapeptide-transferase activity"/>
    <property type="evidence" value="ECO:0007669"/>
    <property type="project" value="UniProtKB-UniRule"/>
</dbReference>
<evidence type="ECO:0000256" key="1">
    <source>
        <dbReference type="ARBA" id="ARBA00004141"/>
    </source>
</evidence>
<keyword evidence="4 12" id="KW-0808">Transferase</keyword>
<evidence type="ECO:0000256" key="10">
    <source>
        <dbReference type="ARBA" id="ARBA00023306"/>
    </source>
</evidence>
<comment type="function">
    <text evidence="12">Catalyzes the initial step of the lipid cycle reactions in the biosynthesis of the cell wall peptidoglycan: transfers peptidoglycan precursor phospho-MurNAc-pentapeptide from UDP-MurNAc-pentapeptide onto the lipid carrier undecaprenyl phosphate, yielding undecaprenyl-pyrophosphoryl-MurNAc-pentapeptide, known as lipid I.</text>
</comment>
<feature type="transmembrane region" description="Helical" evidence="12">
    <location>
        <begin position="200"/>
        <end position="221"/>
    </location>
</feature>
<keyword evidence="3 12" id="KW-0132">Cell division</keyword>
<keyword evidence="12 14" id="KW-0460">Magnesium</keyword>
<keyword evidence="9 12" id="KW-0472">Membrane</keyword>
<dbReference type="GO" id="GO:0046872">
    <property type="term" value="F:metal ion binding"/>
    <property type="evidence" value="ECO:0007669"/>
    <property type="project" value="UniProtKB-KW"/>
</dbReference>
<feature type="transmembrane region" description="Helical" evidence="12">
    <location>
        <begin position="23"/>
        <end position="46"/>
    </location>
</feature>